<dbReference type="InterPro" id="IPR029068">
    <property type="entry name" value="Glyas_Bleomycin-R_OHBP_Dase"/>
</dbReference>
<dbReference type="SUPFAM" id="SSF54593">
    <property type="entry name" value="Glyoxalase/Bleomycin resistance protein/Dihydroxybiphenyl dioxygenase"/>
    <property type="match status" value="1"/>
</dbReference>
<dbReference type="EMBL" id="BAAASZ010000052">
    <property type="protein sequence ID" value="GAA2467065.1"/>
    <property type="molecule type" value="Genomic_DNA"/>
</dbReference>
<protein>
    <submittedName>
        <fullName evidence="2">VOC family protein</fullName>
    </submittedName>
</protein>
<dbReference type="Gene3D" id="3.10.180.10">
    <property type="entry name" value="2,3-Dihydroxybiphenyl 1,2-Dioxygenase, domain 1"/>
    <property type="match status" value="1"/>
</dbReference>
<dbReference type="PROSITE" id="PS51819">
    <property type="entry name" value="VOC"/>
    <property type="match status" value="1"/>
</dbReference>
<accession>A0ABN3KN04</accession>
<gene>
    <name evidence="2" type="ORF">GCM10010405_59540</name>
</gene>
<dbReference type="InterPro" id="IPR037523">
    <property type="entry name" value="VOC_core"/>
</dbReference>
<proteinExistence type="predicted"/>
<sequence length="140" mass="15390">MAPRFDLVGLVVTDMAASLAFYRRLGLDIPAEADGLPHVEAALPGGLRLAWDTVETVRSYDPDWTPPRGGARVDLAFLCDDPAEVDKRYAELVQAGYTGHKEPWDAFWGQRYAVVLDPDGISVSLFAPLREDRPDSSTES</sequence>
<reference evidence="2 3" key="1">
    <citation type="journal article" date="2019" name="Int. J. Syst. Evol. Microbiol.">
        <title>The Global Catalogue of Microorganisms (GCM) 10K type strain sequencing project: providing services to taxonomists for standard genome sequencing and annotation.</title>
        <authorList>
            <consortium name="The Broad Institute Genomics Platform"/>
            <consortium name="The Broad Institute Genome Sequencing Center for Infectious Disease"/>
            <person name="Wu L."/>
            <person name="Ma J."/>
        </authorList>
    </citation>
    <scope>NUCLEOTIDE SEQUENCE [LARGE SCALE GENOMIC DNA]</scope>
    <source>
        <strain evidence="2 3">JCM 6305</strain>
    </source>
</reference>
<evidence type="ECO:0000313" key="2">
    <source>
        <dbReference type="EMBL" id="GAA2467065.1"/>
    </source>
</evidence>
<dbReference type="PANTHER" id="PTHR36503:SF3">
    <property type="entry name" value="BLR0126 PROTEIN"/>
    <property type="match status" value="1"/>
</dbReference>
<dbReference type="InterPro" id="IPR004360">
    <property type="entry name" value="Glyas_Fos-R_dOase_dom"/>
</dbReference>
<dbReference type="PANTHER" id="PTHR36503">
    <property type="entry name" value="BLR2520 PROTEIN"/>
    <property type="match status" value="1"/>
</dbReference>
<keyword evidence="3" id="KW-1185">Reference proteome</keyword>
<feature type="domain" description="VOC" evidence="1">
    <location>
        <begin position="4"/>
        <end position="128"/>
    </location>
</feature>
<dbReference type="Proteomes" id="UP001501638">
    <property type="component" value="Unassembled WGS sequence"/>
</dbReference>
<dbReference type="RefSeq" id="WP_344329091.1">
    <property type="nucleotide sequence ID" value="NZ_BAAASZ010000052.1"/>
</dbReference>
<name>A0ABN3KN04_9ACTN</name>
<evidence type="ECO:0000259" key="1">
    <source>
        <dbReference type="PROSITE" id="PS51819"/>
    </source>
</evidence>
<dbReference type="Pfam" id="PF00903">
    <property type="entry name" value="Glyoxalase"/>
    <property type="match status" value="1"/>
</dbReference>
<evidence type="ECO:0000313" key="3">
    <source>
        <dbReference type="Proteomes" id="UP001501638"/>
    </source>
</evidence>
<comment type="caution">
    <text evidence="2">The sequence shown here is derived from an EMBL/GenBank/DDBJ whole genome shotgun (WGS) entry which is preliminary data.</text>
</comment>
<organism evidence="2 3">
    <name type="scientific">Streptomyces macrosporus</name>
    <dbReference type="NCBI Taxonomy" id="44032"/>
    <lineage>
        <taxon>Bacteria</taxon>
        <taxon>Bacillati</taxon>
        <taxon>Actinomycetota</taxon>
        <taxon>Actinomycetes</taxon>
        <taxon>Kitasatosporales</taxon>
        <taxon>Streptomycetaceae</taxon>
        <taxon>Streptomyces</taxon>
    </lineage>
</organism>